<dbReference type="InterPro" id="IPR036390">
    <property type="entry name" value="WH_DNA-bd_sf"/>
</dbReference>
<dbReference type="AlphaFoldDB" id="A0A7X3S9D6"/>
<accession>A0A7X3S9D6</accession>
<reference evidence="6 7" key="1">
    <citation type="submission" date="2019-12" db="EMBL/GenBank/DDBJ databases">
        <authorList>
            <person name="Li M."/>
        </authorList>
    </citation>
    <scope>NUCLEOTIDE SEQUENCE [LARGE SCALE GENOMIC DNA]</scope>
    <source>
        <strain evidence="6 7">GBMRC 2046</strain>
    </source>
</reference>
<dbReference type="SMART" id="SM00346">
    <property type="entry name" value="HTH_ICLR"/>
    <property type="match status" value="1"/>
</dbReference>
<feature type="domain" description="IclR-ED" evidence="5">
    <location>
        <begin position="78"/>
        <end position="236"/>
    </location>
</feature>
<dbReference type="Gene3D" id="3.30.450.40">
    <property type="match status" value="2"/>
</dbReference>
<dbReference type="FunFam" id="1.10.10.10:FF:000056">
    <property type="entry name" value="IclR family transcriptional regulator"/>
    <property type="match status" value="1"/>
</dbReference>
<organism evidence="6 7">
    <name type="scientific">Stappia sediminis</name>
    <dbReference type="NCBI Taxonomy" id="2692190"/>
    <lineage>
        <taxon>Bacteria</taxon>
        <taxon>Pseudomonadati</taxon>
        <taxon>Pseudomonadota</taxon>
        <taxon>Alphaproteobacteria</taxon>
        <taxon>Hyphomicrobiales</taxon>
        <taxon>Stappiaceae</taxon>
        <taxon>Stappia</taxon>
    </lineage>
</organism>
<dbReference type="InterPro" id="IPR036388">
    <property type="entry name" value="WH-like_DNA-bd_sf"/>
</dbReference>
<sequence>MTSATPKDDGTGERGVEAVERALRILDCFGAEDKSLSLAELSRRSGLYKSTILRLATSLSRFGYLRREESGHFRLGPALWRLGAQYQGQFSLEEIVRPKLDRLVEATGESASLYIREDNFRVCLYRRNSPRAVRHHLDEGARFPLDESATANVLRSHAGPGRPPGGTTAGEGHAISVGARDPDVASVSVPVVDRSGNLVAALTVSGLAGRFTSRKREDAVNLLKSCAREITGELPN</sequence>
<keyword evidence="2" id="KW-0238">DNA-binding</keyword>
<dbReference type="InterPro" id="IPR029016">
    <property type="entry name" value="GAF-like_dom_sf"/>
</dbReference>
<dbReference type="GO" id="GO:0003677">
    <property type="term" value="F:DNA binding"/>
    <property type="evidence" value="ECO:0007669"/>
    <property type="project" value="UniProtKB-KW"/>
</dbReference>
<dbReference type="PROSITE" id="PS51077">
    <property type="entry name" value="HTH_ICLR"/>
    <property type="match status" value="1"/>
</dbReference>
<evidence type="ECO:0000313" key="7">
    <source>
        <dbReference type="Proteomes" id="UP000433101"/>
    </source>
</evidence>
<dbReference type="Proteomes" id="UP000433101">
    <property type="component" value="Unassembled WGS sequence"/>
</dbReference>
<evidence type="ECO:0000259" key="5">
    <source>
        <dbReference type="PROSITE" id="PS51078"/>
    </source>
</evidence>
<name>A0A7X3S9D6_9HYPH</name>
<dbReference type="GO" id="GO:0003700">
    <property type="term" value="F:DNA-binding transcription factor activity"/>
    <property type="evidence" value="ECO:0007669"/>
    <property type="project" value="TreeGrafter"/>
</dbReference>
<keyword evidence="7" id="KW-1185">Reference proteome</keyword>
<dbReference type="RefSeq" id="WP_160776910.1">
    <property type="nucleotide sequence ID" value="NZ_WUMV01000008.1"/>
</dbReference>
<dbReference type="InterPro" id="IPR005471">
    <property type="entry name" value="Tscrpt_reg_IclR_N"/>
</dbReference>
<protein>
    <submittedName>
        <fullName evidence="6">Helix-turn-helix domain-containing protein</fullName>
    </submittedName>
</protein>
<dbReference type="Gene3D" id="1.10.10.10">
    <property type="entry name" value="Winged helix-like DNA-binding domain superfamily/Winged helix DNA-binding domain"/>
    <property type="match status" value="1"/>
</dbReference>
<evidence type="ECO:0000256" key="2">
    <source>
        <dbReference type="ARBA" id="ARBA00023125"/>
    </source>
</evidence>
<feature type="domain" description="HTH iclR-type" evidence="4">
    <location>
        <begin position="16"/>
        <end position="77"/>
    </location>
</feature>
<comment type="caution">
    <text evidence="6">The sequence shown here is derived from an EMBL/GenBank/DDBJ whole genome shotgun (WGS) entry which is preliminary data.</text>
</comment>
<dbReference type="SUPFAM" id="SSF46785">
    <property type="entry name" value="Winged helix' DNA-binding domain"/>
    <property type="match status" value="1"/>
</dbReference>
<keyword evidence="3" id="KW-0804">Transcription</keyword>
<dbReference type="InterPro" id="IPR014757">
    <property type="entry name" value="Tscrpt_reg_IclR_C"/>
</dbReference>
<dbReference type="InterPro" id="IPR050707">
    <property type="entry name" value="HTH_MetabolicPath_Reg"/>
</dbReference>
<evidence type="ECO:0000256" key="1">
    <source>
        <dbReference type="ARBA" id="ARBA00023015"/>
    </source>
</evidence>
<dbReference type="PANTHER" id="PTHR30136">
    <property type="entry name" value="HELIX-TURN-HELIX TRANSCRIPTIONAL REGULATOR, ICLR FAMILY"/>
    <property type="match status" value="1"/>
</dbReference>
<keyword evidence="1" id="KW-0805">Transcription regulation</keyword>
<dbReference type="SUPFAM" id="SSF55781">
    <property type="entry name" value="GAF domain-like"/>
    <property type="match status" value="1"/>
</dbReference>
<evidence type="ECO:0000313" key="6">
    <source>
        <dbReference type="EMBL" id="MXN66660.1"/>
    </source>
</evidence>
<evidence type="ECO:0000259" key="4">
    <source>
        <dbReference type="PROSITE" id="PS51077"/>
    </source>
</evidence>
<dbReference type="PROSITE" id="PS51078">
    <property type="entry name" value="ICLR_ED"/>
    <property type="match status" value="1"/>
</dbReference>
<dbReference type="Pfam" id="PF09339">
    <property type="entry name" value="HTH_IclR"/>
    <property type="match status" value="1"/>
</dbReference>
<dbReference type="PANTHER" id="PTHR30136:SF39">
    <property type="entry name" value="TRANSCRIPTIONAL REGULATORY PROTEIN"/>
    <property type="match status" value="1"/>
</dbReference>
<dbReference type="EMBL" id="WUMV01000008">
    <property type="protein sequence ID" value="MXN66660.1"/>
    <property type="molecule type" value="Genomic_DNA"/>
</dbReference>
<proteinExistence type="predicted"/>
<evidence type="ECO:0000256" key="3">
    <source>
        <dbReference type="ARBA" id="ARBA00023163"/>
    </source>
</evidence>
<dbReference type="GO" id="GO:0045892">
    <property type="term" value="P:negative regulation of DNA-templated transcription"/>
    <property type="evidence" value="ECO:0007669"/>
    <property type="project" value="TreeGrafter"/>
</dbReference>
<dbReference type="Pfam" id="PF01614">
    <property type="entry name" value="IclR_C"/>
    <property type="match status" value="2"/>
</dbReference>
<gene>
    <name evidence="6" type="ORF">GR183_17215</name>
</gene>